<feature type="transmembrane region" description="Helical" evidence="1">
    <location>
        <begin position="323"/>
        <end position="344"/>
    </location>
</feature>
<gene>
    <name evidence="2" type="ORF">IAB98_03600</name>
</gene>
<dbReference type="EMBL" id="DVHU01000031">
    <property type="protein sequence ID" value="HIR92494.1"/>
    <property type="molecule type" value="Genomic_DNA"/>
</dbReference>
<name>A0A9D1EJ27_9FIRM</name>
<dbReference type="Gene3D" id="2.20.28.30">
    <property type="entry name" value="RNA polymerase ii, chain L"/>
    <property type="match status" value="2"/>
</dbReference>
<sequence>MSVITYKCPNCGGELKFDPESQSYHCEYCLSDFSQDAVEQLEPDRGQEQQGQEQPGAAVVYSCPSCGAQIVTEETTAATFCYYCHNPVVLSGRLEGEYLPDAIIPFKVGREQALEAFEKFVKGRRFVPRSFYRKDQVEKLTGVYFPFWSCGCSLRGSMEAAATNVRIWRVGDIEYTETKKYQISRAGELNFPDMTKNALHKANRMLVEAVQPFDLEKVQPFSMAYLSGFQAEKRDMERESFREEFREDCRRYTRELLLETVSGYASVTPQNTEVDILEEDWRYLLLPVWVLTYRGKDNRLYYYAMNGQSGKTAGDLPTDMPKAAAFSGVLALVVLILFLIGGYLI</sequence>
<evidence type="ECO:0000313" key="2">
    <source>
        <dbReference type="EMBL" id="HIR92494.1"/>
    </source>
</evidence>
<keyword evidence="1" id="KW-0812">Transmembrane</keyword>
<evidence type="ECO:0000256" key="1">
    <source>
        <dbReference type="SAM" id="Phobius"/>
    </source>
</evidence>
<dbReference type="AlphaFoldDB" id="A0A9D1EJ27"/>
<reference evidence="2" key="2">
    <citation type="journal article" date="2021" name="PeerJ">
        <title>Extensive microbial diversity within the chicken gut microbiome revealed by metagenomics and culture.</title>
        <authorList>
            <person name="Gilroy R."/>
            <person name="Ravi A."/>
            <person name="Getino M."/>
            <person name="Pursley I."/>
            <person name="Horton D.L."/>
            <person name="Alikhan N.F."/>
            <person name="Baker D."/>
            <person name="Gharbi K."/>
            <person name="Hall N."/>
            <person name="Watson M."/>
            <person name="Adriaenssens E.M."/>
            <person name="Foster-Nyarko E."/>
            <person name="Jarju S."/>
            <person name="Secka A."/>
            <person name="Antonio M."/>
            <person name="Oren A."/>
            <person name="Chaudhuri R.R."/>
            <person name="La Ragione R."/>
            <person name="Hildebrand F."/>
            <person name="Pallen M.J."/>
        </authorList>
    </citation>
    <scope>NUCLEOTIDE SEQUENCE</scope>
    <source>
        <strain evidence="2">ChiSxjej1B13-7041</strain>
    </source>
</reference>
<dbReference type="PANTHER" id="PTHR37826">
    <property type="entry name" value="FLOTILLIN BAND_7_5 DOMAIN PROTEIN"/>
    <property type="match status" value="1"/>
</dbReference>
<dbReference type="Proteomes" id="UP000886841">
    <property type="component" value="Unassembled WGS sequence"/>
</dbReference>
<keyword evidence="1" id="KW-1133">Transmembrane helix</keyword>
<protein>
    <submittedName>
        <fullName evidence="2">TFIIB-type zinc ribbon-containing protein</fullName>
    </submittedName>
</protein>
<reference evidence="2" key="1">
    <citation type="submission" date="2020-10" db="EMBL/GenBank/DDBJ databases">
        <authorList>
            <person name="Gilroy R."/>
        </authorList>
    </citation>
    <scope>NUCLEOTIDE SEQUENCE</scope>
    <source>
        <strain evidence="2">ChiSxjej1B13-7041</strain>
    </source>
</reference>
<comment type="caution">
    <text evidence="2">The sequence shown here is derived from an EMBL/GenBank/DDBJ whole genome shotgun (WGS) entry which is preliminary data.</text>
</comment>
<organism evidence="2 3">
    <name type="scientific">Candidatus Egerieimonas intestinavium</name>
    <dbReference type="NCBI Taxonomy" id="2840777"/>
    <lineage>
        <taxon>Bacteria</taxon>
        <taxon>Bacillati</taxon>
        <taxon>Bacillota</taxon>
        <taxon>Clostridia</taxon>
        <taxon>Lachnospirales</taxon>
        <taxon>Lachnospiraceae</taxon>
        <taxon>Lachnospiraceae incertae sedis</taxon>
        <taxon>Candidatus Egerieimonas</taxon>
    </lineage>
</organism>
<accession>A0A9D1EJ27</accession>
<keyword evidence="1" id="KW-0472">Membrane</keyword>
<evidence type="ECO:0000313" key="3">
    <source>
        <dbReference type="Proteomes" id="UP000886841"/>
    </source>
</evidence>
<dbReference type="PANTHER" id="PTHR37826:SF3">
    <property type="entry name" value="J DOMAIN-CONTAINING PROTEIN"/>
    <property type="match status" value="1"/>
</dbReference>
<proteinExistence type="predicted"/>